<dbReference type="GO" id="GO:0032259">
    <property type="term" value="P:methylation"/>
    <property type="evidence" value="ECO:0007669"/>
    <property type="project" value="UniProtKB-KW"/>
</dbReference>
<dbReference type="CDD" id="cd02440">
    <property type="entry name" value="AdoMet_MTases"/>
    <property type="match status" value="1"/>
</dbReference>
<dbReference type="Pfam" id="PF08241">
    <property type="entry name" value="Methyltransf_11"/>
    <property type="match status" value="1"/>
</dbReference>
<dbReference type="PANTHER" id="PTHR43464">
    <property type="entry name" value="METHYLTRANSFERASE"/>
    <property type="match status" value="1"/>
</dbReference>
<dbReference type="Gene3D" id="3.40.50.150">
    <property type="entry name" value="Vaccinia Virus protein VP39"/>
    <property type="match status" value="1"/>
</dbReference>
<name>A0AAU8LSX9_9BACT</name>
<keyword evidence="2" id="KW-0489">Methyltransferase</keyword>
<proteinExistence type="predicted"/>
<evidence type="ECO:0000313" key="2">
    <source>
        <dbReference type="EMBL" id="XCN71936.1"/>
    </source>
</evidence>
<sequence length="210" mass="23982">MMDTELESKLEWSYSAKNKEELKQKYDDWAVEYDQLTEDGIGWIGPHNTVEYLKKYITDKKSSVLDAGAGTGFVGEILKEEGYENIVGVDISEGMMNEALKKNAYKEYHLMDLTKKLRFADGLFDAVILVGVFTHGHVGPEILDNIIPVMKKGGYLVFTIRQDFYESSNFENKMSAYLKKNQIVLVEQSNLYQAFKSSPVLHHIEVYQAT</sequence>
<reference evidence="2" key="1">
    <citation type="journal article" date="2024" name="Syst. Appl. Microbiol.">
        <title>First single-strain enrichments of Electrothrix cable bacteria, description of E. aestuarii sp. nov. and E. rattekaaiensis sp. nov., and proposal of a cable bacteria taxonomy following the rules of the SeqCode.</title>
        <authorList>
            <person name="Plum-Jensen L.E."/>
            <person name="Schramm A."/>
            <person name="Marshall I.P.G."/>
        </authorList>
    </citation>
    <scope>NUCLEOTIDE SEQUENCE</scope>
    <source>
        <strain evidence="2">Rat1</strain>
    </source>
</reference>
<gene>
    <name evidence="2" type="ORF">Q3M24_16730</name>
</gene>
<dbReference type="PANTHER" id="PTHR43464:SF23">
    <property type="entry name" value="JUVENILE HORMONE ACID O-METHYLTRANSFERASE"/>
    <property type="match status" value="1"/>
</dbReference>
<reference evidence="2" key="2">
    <citation type="submission" date="2024-06" db="EMBL/GenBank/DDBJ databases">
        <authorList>
            <person name="Plum-Jensen L.E."/>
            <person name="Schramm A."/>
            <person name="Marshall I.P.G."/>
        </authorList>
    </citation>
    <scope>NUCLEOTIDE SEQUENCE</scope>
    <source>
        <strain evidence="2">Rat1</strain>
    </source>
</reference>
<dbReference type="InterPro" id="IPR013216">
    <property type="entry name" value="Methyltransf_11"/>
</dbReference>
<dbReference type="AlphaFoldDB" id="A0AAU8LSX9"/>
<dbReference type="InterPro" id="IPR029063">
    <property type="entry name" value="SAM-dependent_MTases_sf"/>
</dbReference>
<dbReference type="KEGG" id="eaj:Q3M24_16730"/>
<dbReference type="GO" id="GO:0010420">
    <property type="term" value="F:polyprenyldihydroxybenzoate methyltransferase activity"/>
    <property type="evidence" value="ECO:0007669"/>
    <property type="project" value="TreeGrafter"/>
</dbReference>
<dbReference type="EMBL" id="CP159373">
    <property type="protein sequence ID" value="XCN71936.1"/>
    <property type="molecule type" value="Genomic_DNA"/>
</dbReference>
<feature type="domain" description="Methyltransferase type 11" evidence="1">
    <location>
        <begin position="65"/>
        <end position="158"/>
    </location>
</feature>
<dbReference type="SUPFAM" id="SSF53335">
    <property type="entry name" value="S-adenosyl-L-methionine-dependent methyltransferases"/>
    <property type="match status" value="1"/>
</dbReference>
<accession>A0AAU8LSX9</accession>
<evidence type="ECO:0000259" key="1">
    <source>
        <dbReference type="Pfam" id="PF08241"/>
    </source>
</evidence>
<protein>
    <submittedName>
        <fullName evidence="2">Class I SAM-dependent methyltransferase</fullName>
        <ecNumber evidence="2">2.1.-.-</ecNumber>
    </submittedName>
</protein>
<dbReference type="EC" id="2.1.-.-" evidence="2"/>
<keyword evidence="2" id="KW-0808">Transferase</keyword>
<organism evidence="2">
    <name type="scientific">Candidatus Electrothrix aestuarii</name>
    <dbReference type="NCBI Taxonomy" id="3062594"/>
    <lineage>
        <taxon>Bacteria</taxon>
        <taxon>Pseudomonadati</taxon>
        <taxon>Thermodesulfobacteriota</taxon>
        <taxon>Desulfobulbia</taxon>
        <taxon>Desulfobulbales</taxon>
        <taxon>Desulfobulbaceae</taxon>
        <taxon>Candidatus Electrothrix</taxon>
    </lineage>
</organism>